<keyword evidence="1" id="KW-0472">Membrane</keyword>
<keyword evidence="3" id="KW-1185">Reference proteome</keyword>
<evidence type="ECO:0000313" key="2">
    <source>
        <dbReference type="EnsemblMetazoa" id="ACUA001133-PA"/>
    </source>
</evidence>
<dbReference type="EMBL" id="AXCM01006982">
    <property type="status" value="NOT_ANNOTATED_CDS"/>
    <property type="molecule type" value="Genomic_DNA"/>
</dbReference>
<evidence type="ECO:0000313" key="3">
    <source>
        <dbReference type="Proteomes" id="UP000075883"/>
    </source>
</evidence>
<organism evidence="2 3">
    <name type="scientific">Anopheles culicifacies</name>
    <dbReference type="NCBI Taxonomy" id="139723"/>
    <lineage>
        <taxon>Eukaryota</taxon>
        <taxon>Metazoa</taxon>
        <taxon>Ecdysozoa</taxon>
        <taxon>Arthropoda</taxon>
        <taxon>Hexapoda</taxon>
        <taxon>Insecta</taxon>
        <taxon>Pterygota</taxon>
        <taxon>Neoptera</taxon>
        <taxon>Endopterygota</taxon>
        <taxon>Diptera</taxon>
        <taxon>Nematocera</taxon>
        <taxon>Culicoidea</taxon>
        <taxon>Culicidae</taxon>
        <taxon>Anophelinae</taxon>
        <taxon>Anopheles</taxon>
        <taxon>culicifacies species complex</taxon>
    </lineage>
</organism>
<keyword evidence="1" id="KW-0812">Transmembrane</keyword>
<accession>A0A182LSX5</accession>
<dbReference type="AlphaFoldDB" id="A0A182LSX5"/>
<sequence>MVTYDHFNPMGNDDTGNRYRETMIDFRPERGGSLTKLNLSYSATLYFATLNKVPFFLFVALYRYSLVGFCTNAKASAGTLMMRDMWRRPPMMQCVMRSKGSNILRQTEMCAHRALRRVVMEFYASTT</sequence>
<evidence type="ECO:0000256" key="1">
    <source>
        <dbReference type="SAM" id="Phobius"/>
    </source>
</evidence>
<name>A0A182LSX5_9DIPT</name>
<keyword evidence="1" id="KW-1133">Transmembrane helix</keyword>
<reference evidence="2" key="2">
    <citation type="submission" date="2020-05" db="UniProtKB">
        <authorList>
            <consortium name="EnsemblMetazoa"/>
        </authorList>
    </citation>
    <scope>IDENTIFICATION</scope>
    <source>
        <strain evidence="2">A-37</strain>
    </source>
</reference>
<protein>
    <submittedName>
        <fullName evidence="2">Uncharacterized protein</fullName>
    </submittedName>
</protein>
<proteinExistence type="predicted"/>
<feature type="transmembrane region" description="Helical" evidence="1">
    <location>
        <begin position="55"/>
        <end position="82"/>
    </location>
</feature>
<dbReference type="EnsemblMetazoa" id="ACUA001133-RA">
    <property type="protein sequence ID" value="ACUA001133-PA"/>
    <property type="gene ID" value="ACUA001133"/>
</dbReference>
<dbReference type="Proteomes" id="UP000075883">
    <property type="component" value="Unassembled WGS sequence"/>
</dbReference>
<dbReference type="VEuPathDB" id="VectorBase:ACUA001133"/>
<reference evidence="3" key="1">
    <citation type="submission" date="2013-09" db="EMBL/GenBank/DDBJ databases">
        <title>The Genome Sequence of Anopheles culicifacies species A.</title>
        <authorList>
            <consortium name="The Broad Institute Genomics Platform"/>
            <person name="Neafsey D.E."/>
            <person name="Besansky N."/>
            <person name="Howell P."/>
            <person name="Walton C."/>
            <person name="Young S.K."/>
            <person name="Zeng Q."/>
            <person name="Gargeya S."/>
            <person name="Fitzgerald M."/>
            <person name="Haas B."/>
            <person name="Abouelleil A."/>
            <person name="Allen A.W."/>
            <person name="Alvarado L."/>
            <person name="Arachchi H.M."/>
            <person name="Berlin A.M."/>
            <person name="Chapman S.B."/>
            <person name="Gainer-Dewar J."/>
            <person name="Goldberg J."/>
            <person name="Griggs A."/>
            <person name="Gujja S."/>
            <person name="Hansen M."/>
            <person name="Howarth C."/>
            <person name="Imamovic A."/>
            <person name="Ireland A."/>
            <person name="Larimer J."/>
            <person name="McCowan C."/>
            <person name="Murphy C."/>
            <person name="Pearson M."/>
            <person name="Poon T.W."/>
            <person name="Priest M."/>
            <person name="Roberts A."/>
            <person name="Saif S."/>
            <person name="Shea T."/>
            <person name="Sisk P."/>
            <person name="Sykes S."/>
            <person name="Wortman J."/>
            <person name="Nusbaum C."/>
            <person name="Birren B."/>
        </authorList>
    </citation>
    <scope>NUCLEOTIDE SEQUENCE [LARGE SCALE GENOMIC DNA]</scope>
    <source>
        <strain evidence="3">A-37</strain>
    </source>
</reference>